<dbReference type="RefSeq" id="WP_007712872.1">
    <property type="nucleotide sequence ID" value="NZ_BAABXR010000001.1"/>
</dbReference>
<gene>
    <name evidence="1" type="ORF">DWV29_16905</name>
</gene>
<proteinExistence type="predicted"/>
<dbReference type="OrthoDB" id="1905338at2"/>
<dbReference type="Pfam" id="PF14190">
    <property type="entry name" value="DUF4313"/>
    <property type="match status" value="1"/>
</dbReference>
<organism evidence="1 2">
    <name type="scientific">Enterocloster asparagiformis</name>
    <dbReference type="NCBI Taxonomy" id="333367"/>
    <lineage>
        <taxon>Bacteria</taxon>
        <taxon>Bacillati</taxon>
        <taxon>Bacillota</taxon>
        <taxon>Clostridia</taxon>
        <taxon>Lachnospirales</taxon>
        <taxon>Lachnospiraceae</taxon>
        <taxon>Enterocloster</taxon>
    </lineage>
</organism>
<protein>
    <submittedName>
        <fullName evidence="1">DUF4313 domain-containing protein</fullName>
    </submittedName>
</protein>
<dbReference type="AlphaFoldDB" id="A0A413FCR6"/>
<evidence type="ECO:0000313" key="2">
    <source>
        <dbReference type="Proteomes" id="UP000283880"/>
    </source>
</evidence>
<comment type="caution">
    <text evidence="1">The sequence shown here is derived from an EMBL/GenBank/DDBJ whole genome shotgun (WGS) entry which is preliminary data.</text>
</comment>
<sequence>MIIYHDTSYVKPSNAKWIAKGYAMEDIYSLRLQFLYTEAQQEENRMAHAAGIRDTVQLRQAAEHRNAVMAPIMAAIAHNFICYGYTEEEPAPYLSDGWEVYFWCNDFSNTAHGCGLSGRDYSYFTLTFNERQTVSQRRVLCERLLEFLDTEFKSHPNLHVAVQYSTWYDTKKIERDARKMQYLLDGRRHIYGGKEGRFFLESGELLFRPKYAKRTVYRVDRADILTICWELGLMADSCSEDNHPTSAETDSATTLLPYEKYGSTHQIQLAVTSYVGGNLAIQMVAWEDGYPEPWASLTVNLDGKRQKDCAFIDTNGDPDFPVWIIRNGLAVPTGILQRSGFCEYPEYRFRADRLQELDPDGYASYLASQQSGKSA</sequence>
<name>A0A413FCR6_9FIRM</name>
<dbReference type="EMBL" id="QSBM01000013">
    <property type="protein sequence ID" value="RGX27338.1"/>
    <property type="molecule type" value="Genomic_DNA"/>
</dbReference>
<accession>A0A413FCR6</accession>
<reference evidence="1 2" key="1">
    <citation type="submission" date="2018-08" db="EMBL/GenBank/DDBJ databases">
        <title>A genome reference for cultivated species of the human gut microbiota.</title>
        <authorList>
            <person name="Zou Y."/>
            <person name="Xue W."/>
            <person name="Luo G."/>
        </authorList>
    </citation>
    <scope>NUCLEOTIDE SEQUENCE [LARGE SCALE GENOMIC DNA]</scope>
    <source>
        <strain evidence="1 2">AF04-15</strain>
    </source>
</reference>
<dbReference type="Proteomes" id="UP000283880">
    <property type="component" value="Unassembled WGS sequence"/>
</dbReference>
<dbReference type="InterPro" id="IPR025462">
    <property type="entry name" value="DUF4313"/>
</dbReference>
<evidence type="ECO:0000313" key="1">
    <source>
        <dbReference type="EMBL" id="RGX27338.1"/>
    </source>
</evidence>